<reference evidence="10" key="1">
    <citation type="submission" date="2020-11" db="EMBL/GenBank/DDBJ databases">
        <authorList>
            <person name="Tran Van P."/>
        </authorList>
    </citation>
    <scope>NUCLEOTIDE SEQUENCE</scope>
</reference>
<keyword evidence="2 8" id="KW-0812">Transmembrane</keyword>
<keyword evidence="5 8" id="KW-0472">Membrane</keyword>
<protein>
    <recommendedName>
        <fullName evidence="9">Discoidin domain-containing protein</fullName>
    </recommendedName>
</protein>
<dbReference type="Proteomes" id="UP000759131">
    <property type="component" value="Unassembled WGS sequence"/>
</dbReference>
<feature type="transmembrane region" description="Helical" evidence="8">
    <location>
        <begin position="226"/>
        <end position="248"/>
    </location>
</feature>
<keyword evidence="11" id="KW-1185">Reference proteome</keyword>
<accession>A0A7R9LNH3</accession>
<dbReference type="AlphaFoldDB" id="A0A7R9LNH3"/>
<dbReference type="OrthoDB" id="6496480at2759"/>
<sequence>MVTVISKLLGPVAYSMPNGVKGSRFGDLTDITYDGLIGTDSGHLSGGVGQLVDGIKGLDNYKINKAFEWIGWQNAGNQTVDIVFDFESVHNFTTTSVNCHNSFTRNVRVFSTAHIWFSIDGIKWSTVPIKYTYQSDNTLERPRDVIIHLQYRIGRYVKLSFTFGAQWLHISEITFDSQSLTNTTAANISELFDLEDNLGLISNLSVNNNSLSPMATQDFDQMTMKYSLLIITLVTLGVVVLMVVSSFMMRAYQTRKGSVFREISDTDLESEAQTVTMKDIPKITTPQTLLYCEPKDMSPVSGLSGCDDEAEYAVPDVICAN</sequence>
<evidence type="ECO:0000256" key="1">
    <source>
        <dbReference type="ARBA" id="ARBA00004479"/>
    </source>
</evidence>
<organism evidence="10">
    <name type="scientific">Medioppia subpectinata</name>
    <dbReference type="NCBI Taxonomy" id="1979941"/>
    <lineage>
        <taxon>Eukaryota</taxon>
        <taxon>Metazoa</taxon>
        <taxon>Ecdysozoa</taxon>
        <taxon>Arthropoda</taxon>
        <taxon>Chelicerata</taxon>
        <taxon>Arachnida</taxon>
        <taxon>Acari</taxon>
        <taxon>Acariformes</taxon>
        <taxon>Sarcoptiformes</taxon>
        <taxon>Oribatida</taxon>
        <taxon>Brachypylina</taxon>
        <taxon>Oppioidea</taxon>
        <taxon>Oppiidae</taxon>
        <taxon>Medioppia</taxon>
    </lineage>
</organism>
<evidence type="ECO:0000256" key="3">
    <source>
        <dbReference type="ARBA" id="ARBA00022729"/>
    </source>
</evidence>
<dbReference type="Gene3D" id="2.60.120.1190">
    <property type="match status" value="1"/>
</dbReference>
<feature type="non-terminal residue" evidence="10">
    <location>
        <position position="1"/>
    </location>
</feature>
<evidence type="ECO:0000259" key="9">
    <source>
        <dbReference type="Pfam" id="PF21114"/>
    </source>
</evidence>
<evidence type="ECO:0000313" key="10">
    <source>
        <dbReference type="EMBL" id="CAD7644930.1"/>
    </source>
</evidence>
<evidence type="ECO:0000256" key="8">
    <source>
        <dbReference type="SAM" id="Phobius"/>
    </source>
</evidence>
<evidence type="ECO:0000256" key="4">
    <source>
        <dbReference type="ARBA" id="ARBA00022989"/>
    </source>
</evidence>
<keyword evidence="3" id="KW-0732">Signal</keyword>
<evidence type="ECO:0000256" key="6">
    <source>
        <dbReference type="ARBA" id="ARBA00023157"/>
    </source>
</evidence>
<name>A0A7R9LNH3_9ACAR</name>
<dbReference type="EMBL" id="CAJPIZ010032721">
    <property type="protein sequence ID" value="CAG2120321.1"/>
    <property type="molecule type" value="Genomic_DNA"/>
</dbReference>
<evidence type="ECO:0000256" key="2">
    <source>
        <dbReference type="ARBA" id="ARBA00022692"/>
    </source>
</evidence>
<keyword evidence="4 8" id="KW-1133">Transmembrane helix</keyword>
<keyword evidence="7" id="KW-0325">Glycoprotein</keyword>
<dbReference type="EMBL" id="OC887296">
    <property type="protein sequence ID" value="CAD7644930.1"/>
    <property type="molecule type" value="Genomic_DNA"/>
</dbReference>
<keyword evidence="6" id="KW-1015">Disulfide bond</keyword>
<evidence type="ECO:0000313" key="11">
    <source>
        <dbReference type="Proteomes" id="UP000759131"/>
    </source>
</evidence>
<dbReference type="GO" id="GO:0016020">
    <property type="term" value="C:membrane"/>
    <property type="evidence" value="ECO:0007669"/>
    <property type="project" value="UniProtKB-SubCell"/>
</dbReference>
<comment type="subcellular location">
    <subcellularLocation>
        <location evidence="1">Membrane</location>
        <topology evidence="1">Single-pass type I membrane protein</topology>
    </subcellularLocation>
</comment>
<dbReference type="InterPro" id="IPR048525">
    <property type="entry name" value="DDR1-2_DS-like"/>
</dbReference>
<dbReference type="Pfam" id="PF21114">
    <property type="entry name" value="DDR1-2_DS-like"/>
    <property type="match status" value="1"/>
</dbReference>
<evidence type="ECO:0000256" key="7">
    <source>
        <dbReference type="ARBA" id="ARBA00023180"/>
    </source>
</evidence>
<gene>
    <name evidence="10" type="ORF">OSB1V03_LOCUS20268</name>
</gene>
<feature type="domain" description="Discoidin" evidence="9">
    <location>
        <begin position="11"/>
        <end position="177"/>
    </location>
</feature>
<evidence type="ECO:0000256" key="5">
    <source>
        <dbReference type="ARBA" id="ARBA00023136"/>
    </source>
</evidence>
<proteinExistence type="predicted"/>